<accession>A0AA97L455</accession>
<dbReference type="InterPro" id="IPR040470">
    <property type="entry name" value="Vexin"/>
</dbReference>
<evidence type="ECO:0000313" key="10">
    <source>
        <dbReference type="Proteomes" id="UP001190640"/>
    </source>
</evidence>
<keyword evidence="7" id="KW-0472">Membrane</keyword>
<dbReference type="GO" id="GO:0005634">
    <property type="term" value="C:nucleus"/>
    <property type="evidence" value="ECO:0007669"/>
    <property type="project" value="UniProtKB-SubCell"/>
</dbReference>
<evidence type="ECO:0000256" key="5">
    <source>
        <dbReference type="ARBA" id="ARBA00022475"/>
    </source>
</evidence>
<dbReference type="PANTHER" id="PTHR31520:SF1">
    <property type="entry name" value="VEXIN"/>
    <property type="match status" value="1"/>
</dbReference>
<dbReference type="KEGG" id="emc:129333783"/>
<keyword evidence="10" id="KW-1185">Reference proteome</keyword>
<protein>
    <recommendedName>
        <fullName evidence="4">Vexin</fullName>
    </recommendedName>
</protein>
<dbReference type="GO" id="GO:0030182">
    <property type="term" value="P:neuron differentiation"/>
    <property type="evidence" value="ECO:0007669"/>
    <property type="project" value="TreeGrafter"/>
</dbReference>
<evidence type="ECO:0000313" key="11">
    <source>
        <dbReference type="RefSeq" id="XP_054841639.1"/>
    </source>
</evidence>
<reference evidence="11" key="1">
    <citation type="submission" date="2025-08" db="UniProtKB">
        <authorList>
            <consortium name="RefSeq"/>
        </authorList>
    </citation>
    <scope>IDENTIFICATION</scope>
    <source>
        <tissue evidence="11">Blood</tissue>
    </source>
</reference>
<dbReference type="PANTHER" id="PTHR31520">
    <property type="entry name" value="VEXIN"/>
    <property type="match status" value="1"/>
</dbReference>
<comment type="similarity">
    <text evidence="3">Belongs to the vexin family.</text>
</comment>
<evidence type="ECO:0000256" key="1">
    <source>
        <dbReference type="ARBA" id="ARBA00004123"/>
    </source>
</evidence>
<keyword evidence="6" id="KW-0524">Neurogenesis</keyword>
<name>A0AA97L455_EUBMA</name>
<dbReference type="AlphaFoldDB" id="A0AA97L455"/>
<keyword evidence="8" id="KW-0539">Nucleus</keyword>
<dbReference type="SUPFAM" id="SSF50044">
    <property type="entry name" value="SH3-domain"/>
    <property type="match status" value="1"/>
</dbReference>
<evidence type="ECO:0000256" key="8">
    <source>
        <dbReference type="ARBA" id="ARBA00023242"/>
    </source>
</evidence>
<evidence type="ECO:0000256" key="7">
    <source>
        <dbReference type="ARBA" id="ARBA00023136"/>
    </source>
</evidence>
<proteinExistence type="inferred from homology"/>
<evidence type="ECO:0000256" key="2">
    <source>
        <dbReference type="ARBA" id="ARBA00004236"/>
    </source>
</evidence>
<organism evidence="10 11">
    <name type="scientific">Eublepharis macularius</name>
    <name type="common">Leopard gecko</name>
    <name type="synonym">Cyrtodactylus macularius</name>
    <dbReference type="NCBI Taxonomy" id="481883"/>
    <lineage>
        <taxon>Eukaryota</taxon>
        <taxon>Metazoa</taxon>
        <taxon>Chordata</taxon>
        <taxon>Craniata</taxon>
        <taxon>Vertebrata</taxon>
        <taxon>Euteleostomi</taxon>
        <taxon>Lepidosauria</taxon>
        <taxon>Squamata</taxon>
        <taxon>Bifurcata</taxon>
        <taxon>Gekkota</taxon>
        <taxon>Eublepharidae</taxon>
        <taxon>Eublepharinae</taxon>
        <taxon>Eublepharis</taxon>
    </lineage>
</organism>
<keyword evidence="5" id="KW-1003">Cell membrane</keyword>
<gene>
    <name evidence="11" type="primary">VXN</name>
</gene>
<dbReference type="InterPro" id="IPR036028">
    <property type="entry name" value="SH3-like_dom_sf"/>
</dbReference>
<comment type="subcellular location">
    <subcellularLocation>
        <location evidence="2">Cell membrane</location>
    </subcellularLocation>
    <subcellularLocation>
        <location evidence="1">Nucleus</location>
    </subcellularLocation>
</comment>
<feature type="region of interest" description="Disordered" evidence="9">
    <location>
        <begin position="95"/>
        <end position="126"/>
    </location>
</feature>
<feature type="compositionally biased region" description="Polar residues" evidence="9">
    <location>
        <begin position="100"/>
        <end position="126"/>
    </location>
</feature>
<dbReference type="Proteomes" id="UP001190640">
    <property type="component" value="Chromosome 7"/>
</dbReference>
<sequence length="208" mass="23195">MHQIYSCSDENLEVFTVISSKSCSPIRRKSKGTQCILSKKMVAVSDYHPQGTDELLSHQGDLIQVFYKNKAGPEFTQLQNRQKRVIRNPIKCSETHSEISKQQSFSYGKNQPDINSLQPQASSGGSHHNIKWIAVNEPAIKNGVAEEHAKFSWRNAEDDTALTHGAEVCLPLTGSTLHGTPGFLRKIWMKHKKKAEYLGATNGAFEAD</sequence>
<evidence type="ECO:0000256" key="6">
    <source>
        <dbReference type="ARBA" id="ARBA00022902"/>
    </source>
</evidence>
<dbReference type="GO" id="GO:0005886">
    <property type="term" value="C:plasma membrane"/>
    <property type="evidence" value="ECO:0007669"/>
    <property type="project" value="UniProtKB-SubCell"/>
</dbReference>
<evidence type="ECO:0000256" key="4">
    <source>
        <dbReference type="ARBA" id="ARBA00015328"/>
    </source>
</evidence>
<evidence type="ECO:0000256" key="3">
    <source>
        <dbReference type="ARBA" id="ARBA00010010"/>
    </source>
</evidence>
<dbReference type="RefSeq" id="XP_054841639.1">
    <property type="nucleotide sequence ID" value="XM_054985664.1"/>
</dbReference>
<dbReference type="CTD" id="254778"/>
<dbReference type="GeneID" id="129333783"/>
<evidence type="ECO:0000256" key="9">
    <source>
        <dbReference type="SAM" id="MobiDB-lite"/>
    </source>
</evidence>